<dbReference type="Proteomes" id="UP000601435">
    <property type="component" value="Unassembled WGS sequence"/>
</dbReference>
<keyword evidence="3" id="KW-1185">Reference proteome</keyword>
<keyword evidence="1" id="KW-0472">Membrane</keyword>
<comment type="caution">
    <text evidence="2">The sequence shown here is derived from an EMBL/GenBank/DDBJ whole genome shotgun (WGS) entry which is preliminary data.</text>
</comment>
<name>A0A812S8G2_9DINO</name>
<sequence length="120" mass="12943">MVELDNVSRSFHCPNEAACPGGNVSQGRVQRAMCATGYQGQGCATCSDRYAVADRSVLSCKACSEVRRNQVIQWILFLAQRTVLFGIGAFSALLAKKAGDLKNSSIYLNQLMAFATISNT</sequence>
<dbReference type="AlphaFoldDB" id="A0A812S8G2"/>
<organism evidence="2 3">
    <name type="scientific">Symbiodinium necroappetens</name>
    <dbReference type="NCBI Taxonomy" id="1628268"/>
    <lineage>
        <taxon>Eukaryota</taxon>
        <taxon>Sar</taxon>
        <taxon>Alveolata</taxon>
        <taxon>Dinophyceae</taxon>
        <taxon>Suessiales</taxon>
        <taxon>Symbiodiniaceae</taxon>
        <taxon>Symbiodinium</taxon>
    </lineage>
</organism>
<gene>
    <name evidence="2" type="primary">pmpB</name>
    <name evidence="2" type="ORF">SNEC2469_LOCUS13176</name>
</gene>
<feature type="transmembrane region" description="Helical" evidence="1">
    <location>
        <begin position="74"/>
        <end position="95"/>
    </location>
</feature>
<reference evidence="2" key="1">
    <citation type="submission" date="2021-02" db="EMBL/GenBank/DDBJ databases">
        <authorList>
            <person name="Dougan E. K."/>
            <person name="Rhodes N."/>
            <person name="Thang M."/>
            <person name="Chan C."/>
        </authorList>
    </citation>
    <scope>NUCLEOTIDE SEQUENCE</scope>
</reference>
<proteinExistence type="predicted"/>
<dbReference type="OrthoDB" id="444304at2759"/>
<dbReference type="EMBL" id="CAJNJA010021010">
    <property type="protein sequence ID" value="CAE7468482.1"/>
    <property type="molecule type" value="Genomic_DNA"/>
</dbReference>
<evidence type="ECO:0000313" key="2">
    <source>
        <dbReference type="EMBL" id="CAE7468482.1"/>
    </source>
</evidence>
<keyword evidence="1" id="KW-1133">Transmembrane helix</keyword>
<evidence type="ECO:0000256" key="1">
    <source>
        <dbReference type="SAM" id="Phobius"/>
    </source>
</evidence>
<evidence type="ECO:0000313" key="3">
    <source>
        <dbReference type="Proteomes" id="UP000601435"/>
    </source>
</evidence>
<feature type="non-terminal residue" evidence="2">
    <location>
        <position position="120"/>
    </location>
</feature>
<protein>
    <submittedName>
        <fullName evidence="2">PmpB protein</fullName>
    </submittedName>
</protein>
<keyword evidence="1" id="KW-0812">Transmembrane</keyword>
<accession>A0A812S8G2</accession>